<dbReference type="InterPro" id="IPR023296">
    <property type="entry name" value="Glyco_hydro_beta-prop_sf"/>
</dbReference>
<dbReference type="PANTHER" id="PTHR42800">
    <property type="entry name" value="EXOINULINASE INUD (AFU_ORTHOLOGUE AFUA_5G00480)"/>
    <property type="match status" value="1"/>
</dbReference>
<dbReference type="GO" id="GO:0005737">
    <property type="term" value="C:cytoplasm"/>
    <property type="evidence" value="ECO:0007669"/>
    <property type="project" value="TreeGrafter"/>
</dbReference>
<evidence type="ECO:0000259" key="5">
    <source>
        <dbReference type="Pfam" id="PF00251"/>
    </source>
</evidence>
<dbReference type="CDD" id="cd18622">
    <property type="entry name" value="GH32_Inu-like"/>
    <property type="match status" value="1"/>
</dbReference>
<dbReference type="PROSITE" id="PS51257">
    <property type="entry name" value="PROKAR_LIPOPROTEIN"/>
    <property type="match status" value="1"/>
</dbReference>
<evidence type="ECO:0000256" key="3">
    <source>
        <dbReference type="ARBA" id="ARBA00023295"/>
    </source>
</evidence>
<dbReference type="AlphaFoldDB" id="A0AAW7Z0V4"/>
<dbReference type="RefSeq" id="WP_303538610.1">
    <property type="nucleotide sequence ID" value="NZ_JAUOQI010000009.1"/>
</dbReference>
<comment type="caution">
    <text evidence="7">The sequence shown here is derived from an EMBL/GenBank/DDBJ whole genome shotgun (WGS) entry which is preliminary data.</text>
</comment>
<dbReference type="SUPFAM" id="SSF49899">
    <property type="entry name" value="Concanavalin A-like lectins/glucanases"/>
    <property type="match status" value="1"/>
</dbReference>
<dbReference type="EMBL" id="JAUOQI010000009">
    <property type="protein sequence ID" value="MDO6578380.1"/>
    <property type="molecule type" value="Genomic_DNA"/>
</dbReference>
<dbReference type="Pfam" id="PF00251">
    <property type="entry name" value="Glyco_hydro_32N"/>
    <property type="match status" value="2"/>
</dbReference>
<dbReference type="InterPro" id="IPR001362">
    <property type="entry name" value="Glyco_hydro_32"/>
</dbReference>
<dbReference type="GO" id="GO:0004575">
    <property type="term" value="F:sucrose alpha-glucosidase activity"/>
    <property type="evidence" value="ECO:0007669"/>
    <property type="project" value="TreeGrafter"/>
</dbReference>
<feature type="domain" description="Glycosyl hydrolase family 32 N-terminal" evidence="5">
    <location>
        <begin position="45"/>
        <end position="290"/>
    </location>
</feature>
<feature type="domain" description="Glycosyl hydrolase family 32 C-terminal" evidence="6">
    <location>
        <begin position="549"/>
        <end position="669"/>
    </location>
</feature>
<proteinExistence type="inferred from homology"/>
<dbReference type="Pfam" id="PF08244">
    <property type="entry name" value="Glyco_hydro_32C"/>
    <property type="match status" value="1"/>
</dbReference>
<reference evidence="7" key="1">
    <citation type="submission" date="2023-07" db="EMBL/GenBank/DDBJ databases">
        <title>Genome content predicts the carbon catabolic preferences of heterotrophic bacteria.</title>
        <authorList>
            <person name="Gralka M."/>
        </authorList>
    </citation>
    <scope>NUCLEOTIDE SEQUENCE</scope>
    <source>
        <strain evidence="7">F2M12</strain>
    </source>
</reference>
<dbReference type="Gene3D" id="2.60.120.560">
    <property type="entry name" value="Exo-inulinase, domain 1"/>
    <property type="match status" value="1"/>
</dbReference>
<dbReference type="Proteomes" id="UP001170717">
    <property type="component" value="Unassembled WGS sequence"/>
</dbReference>
<evidence type="ECO:0000313" key="8">
    <source>
        <dbReference type="Proteomes" id="UP001170717"/>
    </source>
</evidence>
<keyword evidence="2 4" id="KW-0378">Hydrolase</keyword>
<comment type="similarity">
    <text evidence="1 4">Belongs to the glycosyl hydrolase 32 family.</text>
</comment>
<dbReference type="InterPro" id="IPR013189">
    <property type="entry name" value="Glyco_hydro_32_C"/>
</dbReference>
<dbReference type="SUPFAM" id="SSF75005">
    <property type="entry name" value="Arabinanase/levansucrase/invertase"/>
    <property type="match status" value="1"/>
</dbReference>
<evidence type="ECO:0000256" key="1">
    <source>
        <dbReference type="ARBA" id="ARBA00009902"/>
    </source>
</evidence>
<protein>
    <submittedName>
        <fullName evidence="7">Glycoside hydrolase family 32 protein</fullName>
    </submittedName>
</protein>
<name>A0AAW7Z0V4_9ALTE</name>
<evidence type="ECO:0000259" key="6">
    <source>
        <dbReference type="Pfam" id="PF08244"/>
    </source>
</evidence>
<feature type="domain" description="Glycosyl hydrolase family 32 N-terminal" evidence="5">
    <location>
        <begin position="447"/>
        <end position="520"/>
    </location>
</feature>
<dbReference type="SMART" id="SM00640">
    <property type="entry name" value="Glyco_32"/>
    <property type="match status" value="1"/>
</dbReference>
<dbReference type="InterPro" id="IPR013320">
    <property type="entry name" value="ConA-like_dom_sf"/>
</dbReference>
<evidence type="ECO:0000256" key="2">
    <source>
        <dbReference type="ARBA" id="ARBA00022801"/>
    </source>
</evidence>
<organism evidence="7 8">
    <name type="scientific">Alteromonas stellipolaris</name>
    <dbReference type="NCBI Taxonomy" id="233316"/>
    <lineage>
        <taxon>Bacteria</taxon>
        <taxon>Pseudomonadati</taxon>
        <taxon>Pseudomonadota</taxon>
        <taxon>Gammaproteobacteria</taxon>
        <taxon>Alteromonadales</taxon>
        <taxon>Alteromonadaceae</taxon>
        <taxon>Alteromonas/Salinimonas group</taxon>
        <taxon>Alteromonas</taxon>
    </lineage>
</organism>
<dbReference type="GO" id="GO:0005987">
    <property type="term" value="P:sucrose catabolic process"/>
    <property type="evidence" value="ECO:0007669"/>
    <property type="project" value="TreeGrafter"/>
</dbReference>
<keyword evidence="3 4" id="KW-0326">Glycosidase</keyword>
<dbReference type="PROSITE" id="PS00609">
    <property type="entry name" value="GLYCOSYL_HYDROL_F32"/>
    <property type="match status" value="1"/>
</dbReference>
<sequence length="691" mass="76837">MKYLVSVLISTALVGCSMQSSVVNRTTDTTGLAPMYNEKFRPQAHFTPPEKWMNDPNGMFYLDGEYHLFYQHNPNASVWGPMHWGHAVSRDLVHWEHLPIALYPDEQGTIFSGSAVVDWNNSSGLGTKENPPIVALYTYHNPELEKAGRIDFQTQAMAYSLDKGRTWQKYAQNPVVENPGIRDFRDPKVMWHEGSKQWIMALAQKDHIGFYSSENLKEWKLESTFGENMGSHGGVWECPELILMPIAGTDEYRYVLLVSIMPGGPNGGSATQYFVGDFDGKNFVLDDTWQQALAQTPAEFPEGTVFADFEQEINDWHTKGDAFNGGPTAGSHGAQPMPEGFEGQHLINSFKDGDLSTGSLTSPKFLIEKPFINFKLAGGQHTEKVGVNLLVDNKVVMSATGKNRNILRNVSWDVAAYEGQHAQLQIIDYETGGWGHVLVDQFVFSDHPARNQIEPAVWLDYGTDNYAGVTFFKAPNSDEQRHVFMGWMSNWLYANEVPSSNFRSAMTLPRELILVNSNHGLRVKSKLAKEVYKLKQQETGLKTLTAGDSLIVKEAVGKRSNTASIFSFNIDSKNNPISSITLANDEGESIGLVIDTKSNVVKLDRSLSGKTEFHSEFGSTQHALLNYEGDEISVTVVADRGSVEVFIDDGLTVMTALVFPKSVYTTLKTNDDTTEIHSVLGARLASIYAKK</sequence>
<dbReference type="InterPro" id="IPR013148">
    <property type="entry name" value="Glyco_hydro_32_N"/>
</dbReference>
<dbReference type="InterPro" id="IPR018053">
    <property type="entry name" value="Glyco_hydro_32_AS"/>
</dbReference>
<evidence type="ECO:0000256" key="4">
    <source>
        <dbReference type="RuleBase" id="RU362110"/>
    </source>
</evidence>
<evidence type="ECO:0000313" key="7">
    <source>
        <dbReference type="EMBL" id="MDO6578380.1"/>
    </source>
</evidence>
<dbReference type="Gene3D" id="2.115.10.20">
    <property type="entry name" value="Glycosyl hydrolase domain, family 43"/>
    <property type="match status" value="2"/>
</dbReference>
<gene>
    <name evidence="7" type="ORF">Q4527_13335</name>
</gene>
<dbReference type="PANTHER" id="PTHR42800:SF1">
    <property type="entry name" value="EXOINULINASE INUD (AFU_ORTHOLOGUE AFUA_5G00480)"/>
    <property type="match status" value="1"/>
</dbReference>
<accession>A0AAW7Z0V4</accession>